<evidence type="ECO:0000256" key="1">
    <source>
        <dbReference type="SAM" id="MobiDB-lite"/>
    </source>
</evidence>
<dbReference type="InParanoid" id="A0A1H9I280"/>
<protein>
    <submittedName>
        <fullName evidence="2">Uncharacterized protein</fullName>
    </submittedName>
</protein>
<dbReference type="Proteomes" id="UP000199021">
    <property type="component" value="Unassembled WGS sequence"/>
</dbReference>
<evidence type="ECO:0000313" key="3">
    <source>
        <dbReference type="Proteomes" id="UP000199021"/>
    </source>
</evidence>
<dbReference type="STRING" id="478744.SAMN05444359_1147"/>
<dbReference type="OrthoDB" id="1491432at2"/>
<name>A0A1H9I280_9BACT</name>
<proteinExistence type="predicted"/>
<dbReference type="RefSeq" id="WP_090169230.1">
    <property type="nucleotide sequence ID" value="NZ_FOFB01000014.1"/>
</dbReference>
<evidence type="ECO:0000313" key="2">
    <source>
        <dbReference type="EMBL" id="SEQ68648.1"/>
    </source>
</evidence>
<accession>A0A1H9I280</accession>
<organism evidence="2 3">
    <name type="scientific">Neolewinella agarilytica</name>
    <dbReference type="NCBI Taxonomy" id="478744"/>
    <lineage>
        <taxon>Bacteria</taxon>
        <taxon>Pseudomonadati</taxon>
        <taxon>Bacteroidota</taxon>
        <taxon>Saprospiria</taxon>
        <taxon>Saprospirales</taxon>
        <taxon>Lewinellaceae</taxon>
        <taxon>Neolewinella</taxon>
    </lineage>
</organism>
<keyword evidence="3" id="KW-1185">Reference proteome</keyword>
<feature type="region of interest" description="Disordered" evidence="1">
    <location>
        <begin position="38"/>
        <end position="57"/>
    </location>
</feature>
<dbReference type="EMBL" id="FOFB01000014">
    <property type="protein sequence ID" value="SEQ68648.1"/>
    <property type="molecule type" value="Genomic_DNA"/>
</dbReference>
<gene>
    <name evidence="2" type="ORF">SAMN05444359_1147</name>
</gene>
<dbReference type="AlphaFoldDB" id="A0A1H9I280"/>
<reference evidence="3" key="1">
    <citation type="submission" date="2016-10" db="EMBL/GenBank/DDBJ databases">
        <authorList>
            <person name="Varghese N."/>
            <person name="Submissions S."/>
        </authorList>
    </citation>
    <scope>NUCLEOTIDE SEQUENCE [LARGE SCALE GENOMIC DNA]</scope>
    <source>
        <strain evidence="3">DSM 24740</strain>
    </source>
</reference>
<sequence>MKQPNTITSRTLFFIFLVSVCGALLGQNTEVEMARQMEKTAKENQQRPYGPDAEAPSAFLDEDAKGYLMETSRAVDLKRYTEVRGTPFRYKAFGPGYLYDVTLNEYYIDSLNYNGFTSQFEFYTDGQLRELNPNNFLRVEMVVSKEDRHVYGRGINPKFRDRYAEIIYKGDYITGTMVYDVKNEEKVVQDVGKTLKLRRFTAKSLHYAMVDGDFVTLKLTPKNVAEDLGFKSDLLKFMKANKLKPGKREDLVKIYAKADELYE</sequence>